<comment type="caution">
    <text evidence="3">The sequence shown here is derived from an EMBL/GenBank/DDBJ whole genome shotgun (WGS) entry which is preliminary data.</text>
</comment>
<feature type="compositionally biased region" description="Polar residues" evidence="1">
    <location>
        <begin position="371"/>
        <end position="384"/>
    </location>
</feature>
<accession>A0AAN7AIC7</accession>
<feature type="region of interest" description="Disordered" evidence="1">
    <location>
        <begin position="262"/>
        <end position="308"/>
    </location>
</feature>
<sequence length="400" mass="43262">MTKSINLELGSPYETGQRDADLFGDPGLSSSSSRRLATLFHEEQQQTGGGGGTAKKRDDTDLFGDPTSASTVFRGQQIVGEEELDDSDNNHFVATSLDDDPKEDDDHVGGGSNVPSASSAQEILQTSATVDQVETHIPEIRRGPVLRFNPLPAINTSGDKNQLSDEVAELWSGPINRAQNARLCSWILAAIAVLDFVICLTVVIVKTVFDKEDIPRAVVVWLVLSTVLLAVAIMMIVWAVWYQRHTHRNINDAEEFIRSIHPSTKTLPPTPQAHGHGEAELTAGGQDSSDRQQENPYQNVTGGNDSGKFVANSMSTRQLLRRSQESLAAVGEEGIELAQLKSKMPPSQTMNSFMSEFVSSYAEPYSPLSRTSAAAHNTTPTTHQRGVPSVDIIGGKATGL</sequence>
<proteinExistence type="predicted"/>
<protein>
    <recommendedName>
        <fullName evidence="5">Transmembrane protein</fullName>
    </recommendedName>
</protein>
<feature type="transmembrane region" description="Helical" evidence="2">
    <location>
        <begin position="217"/>
        <end position="241"/>
    </location>
</feature>
<evidence type="ECO:0000256" key="2">
    <source>
        <dbReference type="SAM" id="Phobius"/>
    </source>
</evidence>
<evidence type="ECO:0000256" key="1">
    <source>
        <dbReference type="SAM" id="MobiDB-lite"/>
    </source>
</evidence>
<gene>
    <name evidence="3" type="ORF">QBC35DRAFT_499756</name>
</gene>
<keyword evidence="2" id="KW-1133">Transmembrane helix</keyword>
<keyword evidence="2" id="KW-0472">Membrane</keyword>
<dbReference type="EMBL" id="MU864410">
    <property type="protein sequence ID" value="KAK4187072.1"/>
    <property type="molecule type" value="Genomic_DNA"/>
</dbReference>
<dbReference type="Proteomes" id="UP001302126">
    <property type="component" value="Unassembled WGS sequence"/>
</dbReference>
<keyword evidence="4" id="KW-1185">Reference proteome</keyword>
<feature type="transmembrane region" description="Helical" evidence="2">
    <location>
        <begin position="186"/>
        <end position="205"/>
    </location>
</feature>
<reference evidence="3" key="2">
    <citation type="submission" date="2023-05" db="EMBL/GenBank/DDBJ databases">
        <authorList>
            <consortium name="Lawrence Berkeley National Laboratory"/>
            <person name="Steindorff A."/>
            <person name="Hensen N."/>
            <person name="Bonometti L."/>
            <person name="Westerberg I."/>
            <person name="Brannstrom I.O."/>
            <person name="Guillou S."/>
            <person name="Cros-Aarteil S."/>
            <person name="Calhoun S."/>
            <person name="Haridas S."/>
            <person name="Kuo A."/>
            <person name="Mondo S."/>
            <person name="Pangilinan J."/>
            <person name="Riley R."/>
            <person name="Labutti K."/>
            <person name="Andreopoulos B."/>
            <person name="Lipzen A."/>
            <person name="Chen C."/>
            <person name="Yanf M."/>
            <person name="Daum C."/>
            <person name="Ng V."/>
            <person name="Clum A."/>
            <person name="Ohm R."/>
            <person name="Martin F."/>
            <person name="Silar P."/>
            <person name="Natvig D."/>
            <person name="Lalanne C."/>
            <person name="Gautier V."/>
            <person name="Ament-Velasquez S.L."/>
            <person name="Kruys A."/>
            <person name="Hutchinson M.I."/>
            <person name="Powell A.J."/>
            <person name="Barry K."/>
            <person name="Miller A.N."/>
            <person name="Grigoriev I.V."/>
            <person name="Debuchy R."/>
            <person name="Gladieux P."/>
            <person name="Thoren M.H."/>
            <person name="Johannesson H."/>
        </authorList>
    </citation>
    <scope>NUCLEOTIDE SEQUENCE</scope>
    <source>
        <strain evidence="3">PSN309</strain>
    </source>
</reference>
<dbReference type="AlphaFoldDB" id="A0AAN7AIC7"/>
<organism evidence="3 4">
    <name type="scientific">Podospora australis</name>
    <dbReference type="NCBI Taxonomy" id="1536484"/>
    <lineage>
        <taxon>Eukaryota</taxon>
        <taxon>Fungi</taxon>
        <taxon>Dikarya</taxon>
        <taxon>Ascomycota</taxon>
        <taxon>Pezizomycotina</taxon>
        <taxon>Sordariomycetes</taxon>
        <taxon>Sordariomycetidae</taxon>
        <taxon>Sordariales</taxon>
        <taxon>Podosporaceae</taxon>
        <taxon>Podospora</taxon>
    </lineage>
</organism>
<reference evidence="3" key="1">
    <citation type="journal article" date="2023" name="Mol. Phylogenet. Evol.">
        <title>Genome-scale phylogeny and comparative genomics of the fungal order Sordariales.</title>
        <authorList>
            <person name="Hensen N."/>
            <person name="Bonometti L."/>
            <person name="Westerberg I."/>
            <person name="Brannstrom I.O."/>
            <person name="Guillou S."/>
            <person name="Cros-Aarteil S."/>
            <person name="Calhoun S."/>
            <person name="Haridas S."/>
            <person name="Kuo A."/>
            <person name="Mondo S."/>
            <person name="Pangilinan J."/>
            <person name="Riley R."/>
            <person name="LaButti K."/>
            <person name="Andreopoulos B."/>
            <person name="Lipzen A."/>
            <person name="Chen C."/>
            <person name="Yan M."/>
            <person name="Daum C."/>
            <person name="Ng V."/>
            <person name="Clum A."/>
            <person name="Steindorff A."/>
            <person name="Ohm R.A."/>
            <person name="Martin F."/>
            <person name="Silar P."/>
            <person name="Natvig D.O."/>
            <person name="Lalanne C."/>
            <person name="Gautier V."/>
            <person name="Ament-Velasquez S.L."/>
            <person name="Kruys A."/>
            <person name="Hutchinson M.I."/>
            <person name="Powell A.J."/>
            <person name="Barry K."/>
            <person name="Miller A.N."/>
            <person name="Grigoriev I.V."/>
            <person name="Debuchy R."/>
            <person name="Gladieux P."/>
            <person name="Hiltunen Thoren M."/>
            <person name="Johannesson H."/>
        </authorList>
    </citation>
    <scope>NUCLEOTIDE SEQUENCE</scope>
    <source>
        <strain evidence="3">PSN309</strain>
    </source>
</reference>
<keyword evidence="2" id="KW-0812">Transmembrane</keyword>
<feature type="region of interest" description="Disordered" evidence="1">
    <location>
        <begin position="371"/>
        <end position="400"/>
    </location>
</feature>
<feature type="region of interest" description="Disordered" evidence="1">
    <location>
        <begin position="1"/>
        <end position="120"/>
    </location>
</feature>
<evidence type="ECO:0000313" key="3">
    <source>
        <dbReference type="EMBL" id="KAK4187072.1"/>
    </source>
</evidence>
<feature type="compositionally biased region" description="Polar residues" evidence="1">
    <location>
        <begin position="294"/>
        <end position="303"/>
    </location>
</feature>
<evidence type="ECO:0000313" key="4">
    <source>
        <dbReference type="Proteomes" id="UP001302126"/>
    </source>
</evidence>
<evidence type="ECO:0008006" key="5">
    <source>
        <dbReference type="Google" id="ProtNLM"/>
    </source>
</evidence>
<name>A0AAN7AIC7_9PEZI</name>